<dbReference type="PANTHER" id="PTHR35901">
    <property type="entry name" value="RIBONUCLEASE VAPC3"/>
    <property type="match status" value="1"/>
</dbReference>
<dbReference type="HAMAP" id="MF_00265">
    <property type="entry name" value="VapC_Nob1"/>
    <property type="match status" value="1"/>
</dbReference>
<evidence type="ECO:0000256" key="2">
    <source>
        <dbReference type="ARBA" id="ARBA00022722"/>
    </source>
</evidence>
<keyword evidence="6" id="KW-0800">Toxin</keyword>
<comment type="similarity">
    <text evidence="6">Belongs to the PINc/VapC protein family.</text>
</comment>
<evidence type="ECO:0000259" key="7">
    <source>
        <dbReference type="Pfam" id="PF01850"/>
    </source>
</evidence>
<keyword evidence="9" id="KW-1185">Reference proteome</keyword>
<protein>
    <recommendedName>
        <fullName evidence="6">Ribonuclease VapC</fullName>
        <shortName evidence="6">RNase VapC</shortName>
        <ecNumber evidence="6">3.1.-.-</ecNumber>
    </recommendedName>
    <alternativeName>
        <fullName evidence="6">Toxin VapC</fullName>
    </alternativeName>
</protein>
<dbReference type="InterPro" id="IPR051619">
    <property type="entry name" value="TypeII_TA_RNase_PINc/VapC"/>
</dbReference>
<evidence type="ECO:0000313" key="9">
    <source>
        <dbReference type="Proteomes" id="UP001611548"/>
    </source>
</evidence>
<evidence type="ECO:0000256" key="6">
    <source>
        <dbReference type="HAMAP-Rule" id="MF_00265"/>
    </source>
</evidence>
<keyword evidence="1 6" id="KW-1277">Toxin-antitoxin system</keyword>
<evidence type="ECO:0000256" key="1">
    <source>
        <dbReference type="ARBA" id="ARBA00022649"/>
    </source>
</evidence>
<keyword evidence="5 6" id="KW-0460">Magnesium</keyword>
<dbReference type="EC" id="3.1.-.-" evidence="6"/>
<feature type="binding site" evidence="6">
    <location>
        <position position="95"/>
    </location>
    <ligand>
        <name>Mg(2+)</name>
        <dbReference type="ChEBI" id="CHEBI:18420"/>
    </ligand>
</feature>
<dbReference type="InterPro" id="IPR044153">
    <property type="entry name" value="PIN_Pae0151-like"/>
</dbReference>
<comment type="cofactor">
    <cofactor evidence="6">
        <name>Mg(2+)</name>
        <dbReference type="ChEBI" id="CHEBI:18420"/>
    </cofactor>
</comment>
<organism evidence="8 9">
    <name type="scientific">Streptomyces pathocidini</name>
    <dbReference type="NCBI Taxonomy" id="1650571"/>
    <lineage>
        <taxon>Bacteria</taxon>
        <taxon>Bacillati</taxon>
        <taxon>Actinomycetota</taxon>
        <taxon>Actinomycetes</taxon>
        <taxon>Kitasatosporales</taxon>
        <taxon>Streptomycetaceae</taxon>
        <taxon>Streptomyces</taxon>
    </lineage>
</organism>
<evidence type="ECO:0000256" key="4">
    <source>
        <dbReference type="ARBA" id="ARBA00022801"/>
    </source>
</evidence>
<dbReference type="Pfam" id="PF01850">
    <property type="entry name" value="PIN"/>
    <property type="match status" value="1"/>
</dbReference>
<dbReference type="EMBL" id="JBIRWE010000006">
    <property type="protein sequence ID" value="MFI1965523.1"/>
    <property type="molecule type" value="Genomic_DNA"/>
</dbReference>
<evidence type="ECO:0000256" key="5">
    <source>
        <dbReference type="ARBA" id="ARBA00022842"/>
    </source>
</evidence>
<dbReference type="Proteomes" id="UP001611548">
    <property type="component" value="Unassembled WGS sequence"/>
</dbReference>
<comment type="function">
    <text evidence="6">Toxic component of a toxin-antitoxin (TA) system. An RNase.</text>
</comment>
<reference evidence="8 9" key="1">
    <citation type="submission" date="2024-10" db="EMBL/GenBank/DDBJ databases">
        <title>The Natural Products Discovery Center: Release of the First 8490 Sequenced Strains for Exploring Actinobacteria Biosynthetic Diversity.</title>
        <authorList>
            <person name="Kalkreuter E."/>
            <person name="Kautsar S.A."/>
            <person name="Yang D."/>
            <person name="Bader C.D."/>
            <person name="Teijaro C.N."/>
            <person name="Fluegel L."/>
            <person name="Davis C.M."/>
            <person name="Simpson J.R."/>
            <person name="Lauterbach L."/>
            <person name="Steele A.D."/>
            <person name="Gui C."/>
            <person name="Meng S."/>
            <person name="Li G."/>
            <person name="Viehrig K."/>
            <person name="Ye F."/>
            <person name="Su P."/>
            <person name="Kiefer A.F."/>
            <person name="Nichols A."/>
            <person name="Cepeda A.J."/>
            <person name="Yan W."/>
            <person name="Fan B."/>
            <person name="Jiang Y."/>
            <person name="Adhikari A."/>
            <person name="Zheng C.-J."/>
            <person name="Schuster L."/>
            <person name="Cowan T.M."/>
            <person name="Smanski M.J."/>
            <person name="Chevrette M.G."/>
            <person name="De Carvalho L.P.S."/>
            <person name="Shen B."/>
        </authorList>
    </citation>
    <scope>NUCLEOTIDE SEQUENCE [LARGE SCALE GENOMIC DNA]</scope>
    <source>
        <strain evidence="8 9">NPDC020327</strain>
    </source>
</reference>
<dbReference type="Gene3D" id="3.40.50.1010">
    <property type="entry name" value="5'-nuclease"/>
    <property type="match status" value="1"/>
</dbReference>
<dbReference type="CDD" id="cd09873">
    <property type="entry name" value="PIN_Pae0151-like"/>
    <property type="match status" value="1"/>
</dbReference>
<dbReference type="InterPro" id="IPR022907">
    <property type="entry name" value="VapC_family"/>
</dbReference>
<dbReference type="InterPro" id="IPR029060">
    <property type="entry name" value="PIN-like_dom_sf"/>
</dbReference>
<evidence type="ECO:0000313" key="8">
    <source>
        <dbReference type="EMBL" id="MFI1965523.1"/>
    </source>
</evidence>
<keyword evidence="3 6" id="KW-0479">Metal-binding</keyword>
<dbReference type="InterPro" id="IPR002716">
    <property type="entry name" value="PIN_dom"/>
</dbReference>
<proteinExistence type="inferred from homology"/>
<dbReference type="PANTHER" id="PTHR35901:SF1">
    <property type="entry name" value="EXONUCLEASE VAPC9"/>
    <property type="match status" value="1"/>
</dbReference>
<keyword evidence="2 6" id="KW-0540">Nuclease</keyword>
<dbReference type="RefSeq" id="WP_055471876.1">
    <property type="nucleotide sequence ID" value="NZ_JBEZHZ010000006.1"/>
</dbReference>
<comment type="caution">
    <text evidence="8">The sequence shown here is derived from an EMBL/GenBank/DDBJ whole genome shotgun (WGS) entry which is preliminary data.</text>
</comment>
<sequence length="140" mass="15290">MIVVDAGALVMLLADAGPVGEAVRDRVRGERLLAPHLVDVEVASALLGRHRGGKLSDSELDEAWESFALLPIRRLEHKPVLGRVRELYANLSAYDATYVALAEGYQVALVTSDARIERSGRAKCPVEVFNHRTVGHTPRP</sequence>
<feature type="binding site" evidence="6">
    <location>
        <position position="5"/>
    </location>
    <ligand>
        <name>Mg(2+)</name>
        <dbReference type="ChEBI" id="CHEBI:18420"/>
    </ligand>
</feature>
<feature type="domain" description="PIN" evidence="7">
    <location>
        <begin position="2"/>
        <end position="118"/>
    </location>
</feature>
<name>A0ABW7USR3_9ACTN</name>
<gene>
    <name evidence="6" type="primary">vapC</name>
    <name evidence="8" type="ORF">ACH429_15660</name>
</gene>
<keyword evidence="4 6" id="KW-0378">Hydrolase</keyword>
<evidence type="ECO:0000256" key="3">
    <source>
        <dbReference type="ARBA" id="ARBA00022723"/>
    </source>
</evidence>
<accession>A0ABW7USR3</accession>
<dbReference type="SUPFAM" id="SSF88723">
    <property type="entry name" value="PIN domain-like"/>
    <property type="match status" value="1"/>
</dbReference>